<comment type="caution">
    <text evidence="3">The sequence shown here is derived from an EMBL/GenBank/DDBJ whole genome shotgun (WGS) entry which is preliminary data.</text>
</comment>
<dbReference type="PANTHER" id="PTHR33223:SF10">
    <property type="entry name" value="AMINOTRANSFERASE-LIKE PLANT MOBILE DOMAIN-CONTAINING PROTEIN"/>
    <property type="match status" value="1"/>
</dbReference>
<sequence>MARSEFENLSEGEESYAVPGSATQPLPGAQPGNAAAQIDVTQLTELMAATVNAVLAGYEILPQTRQANHEEQTRTPQDVQPFGAEPAPPTGHVRQATRVEERFQESYMSVEPSRNITMPSPQHDVNSEMWAIRQEMEQMRRALKGVPETTVEGMAFDEHILAEPIPGNYRPPGIPKYHGTTDPALHLRRFQTVALLYQYSDKLKCRVFANTFGEDAQLWFNQLPPRCIHSFSQFRDLFMHQFNSSKRFRKISFTLYNVRQGDDELLRDYVRRFTAVVLEVPGAHKEVLVNSFVNGLTKGPFFATLVTDPVEDYDELLARAEKFINLEEAVKIKRADREKMKGKKEEMDRFTPLKVPRSQVLMEIGATNLLKRPFRASQGPTKPKSDKFCQFHNDYGHDTDECAHLRNEI</sequence>
<organism evidence="3 4">
    <name type="scientific">Handroanthus impetiginosus</name>
    <dbReference type="NCBI Taxonomy" id="429701"/>
    <lineage>
        <taxon>Eukaryota</taxon>
        <taxon>Viridiplantae</taxon>
        <taxon>Streptophyta</taxon>
        <taxon>Embryophyta</taxon>
        <taxon>Tracheophyta</taxon>
        <taxon>Spermatophyta</taxon>
        <taxon>Magnoliopsida</taxon>
        <taxon>eudicotyledons</taxon>
        <taxon>Gunneridae</taxon>
        <taxon>Pentapetalae</taxon>
        <taxon>asterids</taxon>
        <taxon>lamiids</taxon>
        <taxon>Lamiales</taxon>
        <taxon>Bignoniaceae</taxon>
        <taxon>Crescentiina</taxon>
        <taxon>Tabebuia alliance</taxon>
        <taxon>Handroanthus</taxon>
    </lineage>
</organism>
<feature type="region of interest" description="Disordered" evidence="1">
    <location>
        <begin position="66"/>
        <end position="93"/>
    </location>
</feature>
<gene>
    <name evidence="3" type="ORF">CDL12_19678</name>
</gene>
<protein>
    <recommendedName>
        <fullName evidence="2">Retrotransposon gag domain-containing protein</fullName>
    </recommendedName>
</protein>
<reference evidence="4" key="1">
    <citation type="journal article" date="2018" name="Gigascience">
        <title>Genome assembly of the Pink Ipe (Handroanthus impetiginosus, Bignoniaceae), a highly valued, ecologically keystone Neotropical timber forest tree.</title>
        <authorList>
            <person name="Silva-Junior O.B."/>
            <person name="Grattapaglia D."/>
            <person name="Novaes E."/>
            <person name="Collevatti R.G."/>
        </authorList>
    </citation>
    <scope>NUCLEOTIDE SEQUENCE [LARGE SCALE GENOMIC DNA]</scope>
    <source>
        <strain evidence="4">cv. UFG-1</strain>
    </source>
</reference>
<name>A0A2G9GRX6_9LAMI</name>
<dbReference type="PANTHER" id="PTHR33223">
    <property type="entry name" value="CCHC-TYPE DOMAIN-CONTAINING PROTEIN"/>
    <property type="match status" value="1"/>
</dbReference>
<keyword evidence="4" id="KW-1185">Reference proteome</keyword>
<evidence type="ECO:0000256" key="1">
    <source>
        <dbReference type="SAM" id="MobiDB-lite"/>
    </source>
</evidence>
<dbReference type="AlphaFoldDB" id="A0A2G9GRX6"/>
<feature type="domain" description="Retrotransposon gag" evidence="2">
    <location>
        <begin position="207"/>
        <end position="297"/>
    </location>
</feature>
<dbReference type="STRING" id="429701.A0A2G9GRX6"/>
<evidence type="ECO:0000313" key="4">
    <source>
        <dbReference type="Proteomes" id="UP000231279"/>
    </source>
</evidence>
<dbReference type="OrthoDB" id="912280at2759"/>
<dbReference type="InterPro" id="IPR005162">
    <property type="entry name" value="Retrotrans_gag_dom"/>
</dbReference>
<dbReference type="EMBL" id="NKXS01003994">
    <property type="protein sequence ID" value="PIN07760.1"/>
    <property type="molecule type" value="Genomic_DNA"/>
</dbReference>
<dbReference type="Proteomes" id="UP000231279">
    <property type="component" value="Unassembled WGS sequence"/>
</dbReference>
<accession>A0A2G9GRX6</accession>
<evidence type="ECO:0000259" key="2">
    <source>
        <dbReference type="Pfam" id="PF03732"/>
    </source>
</evidence>
<feature type="region of interest" description="Disordered" evidence="1">
    <location>
        <begin position="1"/>
        <end position="33"/>
    </location>
</feature>
<proteinExistence type="predicted"/>
<evidence type="ECO:0000313" key="3">
    <source>
        <dbReference type="EMBL" id="PIN07760.1"/>
    </source>
</evidence>
<dbReference type="Pfam" id="PF03732">
    <property type="entry name" value="Retrotrans_gag"/>
    <property type="match status" value="1"/>
</dbReference>